<gene>
    <name evidence="2" type="ORF">Q3V37_18485</name>
</gene>
<dbReference type="KEGG" id="mprn:Q3V37_18485"/>
<reference evidence="2 3" key="1">
    <citation type="submission" date="2023-07" db="EMBL/GenBank/DDBJ databases">
        <title>Micromonospora profundi TRM 95458 converts glycerol to a new osmotic compound.</title>
        <authorList>
            <person name="Lu D."/>
        </authorList>
    </citation>
    <scope>NUCLEOTIDE SEQUENCE [LARGE SCALE GENOMIC DNA]</scope>
    <source>
        <strain evidence="2 3">TRM95458</strain>
    </source>
</reference>
<proteinExistence type="predicted"/>
<dbReference type="Proteomes" id="UP001235874">
    <property type="component" value="Chromosome"/>
</dbReference>
<accession>A0AAJ6L3M3</accession>
<dbReference type="RefSeq" id="WP_306270833.1">
    <property type="nucleotide sequence ID" value="NZ_CP130472.1"/>
</dbReference>
<name>A0AAJ6L3M3_9ACTN</name>
<evidence type="ECO:0000313" key="3">
    <source>
        <dbReference type="Proteomes" id="UP001235874"/>
    </source>
</evidence>
<evidence type="ECO:0000313" key="2">
    <source>
        <dbReference type="EMBL" id="WLS43393.1"/>
    </source>
</evidence>
<dbReference type="EMBL" id="CP130472">
    <property type="protein sequence ID" value="WLS43393.1"/>
    <property type="molecule type" value="Genomic_DNA"/>
</dbReference>
<sequence length="149" mass="16387">MSIHDSRVEAMDPVEFARLVKHTPDNELRQVMRGERRAKILDHLISGMLSAFRPEVAGRTRAVVHWRIGDRPDGGVDTYEMVIADGVCTLSSRADGQPQLTLNLAAADFVQLVTGNAHAVMLVMKGRLKTRGHLGLTASFPTFFAAPRP</sequence>
<dbReference type="Pfam" id="PF02036">
    <property type="entry name" value="SCP2"/>
    <property type="match status" value="1"/>
</dbReference>
<dbReference type="InterPro" id="IPR036527">
    <property type="entry name" value="SCP2_sterol-bd_dom_sf"/>
</dbReference>
<dbReference type="SUPFAM" id="SSF55718">
    <property type="entry name" value="SCP-like"/>
    <property type="match status" value="1"/>
</dbReference>
<dbReference type="InterPro" id="IPR003033">
    <property type="entry name" value="SCP2_sterol-bd_dom"/>
</dbReference>
<keyword evidence="3" id="KW-1185">Reference proteome</keyword>
<organism evidence="2 3">
    <name type="scientific">Micromonospora profundi</name>
    <dbReference type="NCBI Taxonomy" id="1420889"/>
    <lineage>
        <taxon>Bacteria</taxon>
        <taxon>Bacillati</taxon>
        <taxon>Actinomycetota</taxon>
        <taxon>Actinomycetes</taxon>
        <taxon>Micromonosporales</taxon>
        <taxon>Micromonosporaceae</taxon>
        <taxon>Micromonospora</taxon>
    </lineage>
</organism>
<dbReference type="Gene3D" id="3.30.1050.10">
    <property type="entry name" value="SCP2 sterol-binding domain"/>
    <property type="match status" value="1"/>
</dbReference>
<protein>
    <submittedName>
        <fullName evidence="2">SCP2 sterol-binding domain-containing protein</fullName>
    </submittedName>
</protein>
<dbReference type="AlphaFoldDB" id="A0AAJ6L3M3"/>
<evidence type="ECO:0000259" key="1">
    <source>
        <dbReference type="Pfam" id="PF02036"/>
    </source>
</evidence>
<feature type="domain" description="SCP2" evidence="1">
    <location>
        <begin position="59"/>
        <end position="140"/>
    </location>
</feature>